<dbReference type="PANTHER" id="PTHR20935:SF1">
    <property type="entry name" value="SLL1549 PROTEIN"/>
    <property type="match status" value="1"/>
</dbReference>
<reference evidence="3" key="1">
    <citation type="journal article" date="2019" name="Int. J. Syst. Evol. Microbiol.">
        <title>The Global Catalogue of Microorganisms (GCM) 10K type strain sequencing project: providing services to taxonomists for standard genome sequencing and annotation.</title>
        <authorList>
            <consortium name="The Broad Institute Genomics Platform"/>
            <consortium name="The Broad Institute Genome Sequencing Center for Infectious Disease"/>
            <person name="Wu L."/>
            <person name="Ma J."/>
        </authorList>
    </citation>
    <scope>NUCLEOTIDE SEQUENCE [LARGE SCALE GENOMIC DNA]</scope>
    <source>
        <strain evidence="3">NCAIM B.02333</strain>
    </source>
</reference>
<accession>A0ABV7WCN1</accession>
<name>A0ABV7WCN1_9MICO</name>
<organism evidence="2 3">
    <name type="scientific">Aquipuribacter hungaricus</name>
    <dbReference type="NCBI Taxonomy" id="545624"/>
    <lineage>
        <taxon>Bacteria</taxon>
        <taxon>Bacillati</taxon>
        <taxon>Actinomycetota</taxon>
        <taxon>Actinomycetes</taxon>
        <taxon>Micrococcales</taxon>
        <taxon>Intrasporangiaceae</taxon>
        <taxon>Aquipuribacter</taxon>
    </lineage>
</organism>
<proteinExistence type="predicted"/>
<gene>
    <name evidence="2" type="ORF">ACFOLH_04425</name>
</gene>
<protein>
    <submittedName>
        <fullName evidence="2">SixA phosphatase family protein</fullName>
    </submittedName>
</protein>
<dbReference type="Gene3D" id="3.40.50.1240">
    <property type="entry name" value="Phosphoglycerate mutase-like"/>
    <property type="match status" value="1"/>
</dbReference>
<evidence type="ECO:0000313" key="2">
    <source>
        <dbReference type="EMBL" id="MFC3687581.1"/>
    </source>
</evidence>
<evidence type="ECO:0000313" key="3">
    <source>
        <dbReference type="Proteomes" id="UP001595685"/>
    </source>
</evidence>
<sequence>MAEVRRGSRRLLVVRHAKAGYPDGVADVDRPLTERGEHDAEALGSWLVRERFVPDVVLVSPAERTARTWALASQALGDARPEVHVDRRLYNGDADTVLELVRETGGDAHTVAVVGHEPGLSTLARTLADPATSDPEEIAGLGDRFPTAGVVVLRTRLPWSDTPLGGLVLSRVVVPRP</sequence>
<dbReference type="Proteomes" id="UP001595685">
    <property type="component" value="Unassembled WGS sequence"/>
</dbReference>
<keyword evidence="3" id="KW-1185">Reference proteome</keyword>
<dbReference type="CDD" id="cd07067">
    <property type="entry name" value="HP_PGM_like"/>
    <property type="match status" value="1"/>
</dbReference>
<dbReference type="RefSeq" id="WP_340289888.1">
    <property type="nucleotide sequence ID" value="NZ_JBBEOI010000012.1"/>
</dbReference>
<evidence type="ECO:0000256" key="1">
    <source>
        <dbReference type="ARBA" id="ARBA00022801"/>
    </source>
</evidence>
<comment type="caution">
    <text evidence="2">The sequence shown here is derived from an EMBL/GenBank/DDBJ whole genome shotgun (WGS) entry which is preliminary data.</text>
</comment>
<dbReference type="InterPro" id="IPR051021">
    <property type="entry name" value="Mito_Ser/Thr_phosphatase"/>
</dbReference>
<dbReference type="SUPFAM" id="SSF53254">
    <property type="entry name" value="Phosphoglycerate mutase-like"/>
    <property type="match status" value="1"/>
</dbReference>
<dbReference type="EMBL" id="JBHRWW010000002">
    <property type="protein sequence ID" value="MFC3687581.1"/>
    <property type="molecule type" value="Genomic_DNA"/>
</dbReference>
<keyword evidence="1" id="KW-0378">Hydrolase</keyword>
<dbReference type="InterPro" id="IPR029033">
    <property type="entry name" value="His_PPase_superfam"/>
</dbReference>
<dbReference type="Pfam" id="PF00300">
    <property type="entry name" value="His_Phos_1"/>
    <property type="match status" value="1"/>
</dbReference>
<dbReference type="PANTHER" id="PTHR20935">
    <property type="entry name" value="PHOSPHOGLYCERATE MUTASE-RELATED"/>
    <property type="match status" value="1"/>
</dbReference>
<dbReference type="SMART" id="SM00855">
    <property type="entry name" value="PGAM"/>
    <property type="match status" value="1"/>
</dbReference>
<dbReference type="InterPro" id="IPR013078">
    <property type="entry name" value="His_Pase_superF_clade-1"/>
</dbReference>